<protein>
    <submittedName>
        <fullName evidence="3">Glycosyltransferase</fullName>
    </submittedName>
</protein>
<dbReference type="InterPro" id="IPR028098">
    <property type="entry name" value="Glyco_trans_4-like_N"/>
</dbReference>
<keyword evidence="3" id="KW-0808">Transferase</keyword>
<dbReference type="Pfam" id="PF13439">
    <property type="entry name" value="Glyco_transf_4"/>
    <property type="match status" value="1"/>
</dbReference>
<dbReference type="Gene3D" id="3.40.50.2000">
    <property type="entry name" value="Glycogen Phosphorylase B"/>
    <property type="match status" value="2"/>
</dbReference>
<dbReference type="CDD" id="cd03801">
    <property type="entry name" value="GT4_PimA-like"/>
    <property type="match status" value="1"/>
</dbReference>
<comment type="caution">
    <text evidence="3">The sequence shown here is derived from an EMBL/GenBank/DDBJ whole genome shotgun (WGS) entry which is preliminary data.</text>
</comment>
<dbReference type="EMBL" id="LNQE01001832">
    <property type="protein sequence ID" value="KUG04981.1"/>
    <property type="molecule type" value="Genomic_DNA"/>
</dbReference>
<dbReference type="SUPFAM" id="SSF53756">
    <property type="entry name" value="UDP-Glycosyltransferase/glycogen phosphorylase"/>
    <property type="match status" value="1"/>
</dbReference>
<accession>A0A0W8E8M6</accession>
<dbReference type="AlphaFoldDB" id="A0A0W8E8M6"/>
<dbReference type="PANTHER" id="PTHR12526">
    <property type="entry name" value="GLYCOSYLTRANSFERASE"/>
    <property type="match status" value="1"/>
</dbReference>
<evidence type="ECO:0000259" key="1">
    <source>
        <dbReference type="Pfam" id="PF00534"/>
    </source>
</evidence>
<proteinExistence type="predicted"/>
<dbReference type="PANTHER" id="PTHR12526:SF630">
    <property type="entry name" value="GLYCOSYLTRANSFERASE"/>
    <property type="match status" value="1"/>
</dbReference>
<name>A0A0W8E8M6_9ZZZZ</name>
<dbReference type="Pfam" id="PF00534">
    <property type="entry name" value="Glycos_transf_1"/>
    <property type="match status" value="1"/>
</dbReference>
<feature type="domain" description="Glycosyltransferase subfamily 4-like N-terminal" evidence="2">
    <location>
        <begin position="19"/>
        <end position="177"/>
    </location>
</feature>
<reference evidence="3" key="1">
    <citation type="journal article" date="2015" name="Proc. Natl. Acad. Sci. U.S.A.">
        <title>Networks of energetic and metabolic interactions define dynamics in microbial communities.</title>
        <authorList>
            <person name="Embree M."/>
            <person name="Liu J.K."/>
            <person name="Al-Bassam M.M."/>
            <person name="Zengler K."/>
        </authorList>
    </citation>
    <scope>NUCLEOTIDE SEQUENCE</scope>
</reference>
<organism evidence="3">
    <name type="scientific">hydrocarbon metagenome</name>
    <dbReference type="NCBI Taxonomy" id="938273"/>
    <lineage>
        <taxon>unclassified sequences</taxon>
        <taxon>metagenomes</taxon>
        <taxon>ecological metagenomes</taxon>
    </lineage>
</organism>
<dbReference type="InterPro" id="IPR001296">
    <property type="entry name" value="Glyco_trans_1"/>
</dbReference>
<evidence type="ECO:0000313" key="3">
    <source>
        <dbReference type="EMBL" id="KUG04981.1"/>
    </source>
</evidence>
<feature type="domain" description="Glycosyl transferase family 1" evidence="1">
    <location>
        <begin position="186"/>
        <end position="351"/>
    </location>
</feature>
<sequence length="373" mass="41876">MKQGEKKRILHFIGGGELGGAEELLLTLMKLLDKDQYEAHLICLCQGPFAELARQYGFQATVIPMRHKFDLSTIKPIRQYLLENQIDLVHTHGVRANLVARTAAKKEGLPVVTTFHSVLRYDYDSVYKALLAKYLTIATNKYTDRFIAISRAIKKEILEMGVPDNKIEVIHNGLDTSKYGEPRDPRETRKKLGLDPDKYTVAMIARLHPVKGHQYFLQAAREVIDDGIDAQFLIIGEGIYRDKIKLWIKELALEEAVVMPGYYSPIEDIYGLCDVLCVPSLMEGLGMVVLEAMYFNVPVVASNIGGIQEIIEDGINGMLVQPCDSKGLADAVISVLTDRGKVEDFKQQGQETLQAFSPENMARQVEETYLSLL</sequence>
<dbReference type="GO" id="GO:0016757">
    <property type="term" value="F:glycosyltransferase activity"/>
    <property type="evidence" value="ECO:0007669"/>
    <property type="project" value="InterPro"/>
</dbReference>
<evidence type="ECO:0000259" key="2">
    <source>
        <dbReference type="Pfam" id="PF13439"/>
    </source>
</evidence>
<gene>
    <name evidence="3" type="ORF">ASZ90_017590</name>
</gene>